<sequence length="156" mass="17270">MTERWEHAKKSINNGDFKAFQDITSEGVYLPYYMEYAAEKGKFDIVKYIGSKHSGTPKTLKIWNKCACGAAKGGHIDIFKYAESKGVSNAALMDSTSQHGAKSEIVEYCISKGYVTSDYLQSVKSMHSKVSSGISYSSIYIDSPERPIGIMKSIPK</sequence>
<accession>A0A481ZAB3</accession>
<gene>
    <name evidence="1" type="ORF">LCPAC401_05010</name>
</gene>
<dbReference type="EMBL" id="MK500587">
    <property type="protein sequence ID" value="QBK92863.1"/>
    <property type="molecule type" value="Genomic_DNA"/>
</dbReference>
<evidence type="ECO:0008006" key="2">
    <source>
        <dbReference type="Google" id="ProtNLM"/>
    </source>
</evidence>
<organism evidence="1">
    <name type="scientific">Pithovirus LCPAC401</name>
    <dbReference type="NCBI Taxonomy" id="2506595"/>
    <lineage>
        <taxon>Viruses</taxon>
        <taxon>Pithoviruses</taxon>
    </lineage>
</organism>
<proteinExistence type="predicted"/>
<evidence type="ECO:0000313" key="1">
    <source>
        <dbReference type="EMBL" id="QBK92863.1"/>
    </source>
</evidence>
<name>A0A481ZAB3_9VIRU</name>
<protein>
    <recommendedName>
        <fullName evidence="2">Ankyrin repeat protein</fullName>
    </recommendedName>
</protein>
<reference evidence="1" key="1">
    <citation type="journal article" date="2019" name="MBio">
        <title>Virus Genomes from Deep Sea Sediments Expand the Ocean Megavirome and Support Independent Origins of Viral Gigantism.</title>
        <authorList>
            <person name="Backstrom D."/>
            <person name="Yutin N."/>
            <person name="Jorgensen S.L."/>
            <person name="Dharamshi J."/>
            <person name="Homa F."/>
            <person name="Zaremba-Niedwiedzka K."/>
            <person name="Spang A."/>
            <person name="Wolf Y.I."/>
            <person name="Koonin E.V."/>
            <person name="Ettema T.J."/>
        </authorList>
    </citation>
    <scope>NUCLEOTIDE SEQUENCE</scope>
</reference>